<evidence type="ECO:0000313" key="1">
    <source>
        <dbReference type="EMBL" id="KDE73411.1"/>
    </source>
</evidence>
<reference evidence="1 2" key="1">
    <citation type="submission" date="2014-01" db="EMBL/GenBank/DDBJ databases">
        <title>Comparative genomics of Fusobacterium necrophorum wild isolates.</title>
        <authorList>
            <person name="Kittichotirat W."/>
            <person name="Bumgarner R.E."/>
            <person name="Lawrence P."/>
        </authorList>
    </citation>
    <scope>NUCLEOTIDE SEQUENCE [LARGE SCALE GENOMIC DNA]</scope>
    <source>
        <strain evidence="1 2">DJ-2</strain>
    </source>
</reference>
<dbReference type="GO" id="GO:0004637">
    <property type="term" value="F:phosphoribosylamine-glycine ligase activity"/>
    <property type="evidence" value="ECO:0007669"/>
    <property type="project" value="InterPro"/>
</dbReference>
<gene>
    <name evidence="1" type="ORF">FUSO8_01345</name>
</gene>
<accession>A0AB73C5A3</accession>
<name>A0AB73C5A3_9FUSO</name>
<sequence length="39" mass="4109">MIKASRLATGNGVLNIVATATTLGEAIQKAYKDVKKVSF</sequence>
<organism evidence="1 2">
    <name type="scientific">Fusobacterium necrophorum DJ-2</name>
    <dbReference type="NCBI Taxonomy" id="1441737"/>
    <lineage>
        <taxon>Bacteria</taxon>
        <taxon>Fusobacteriati</taxon>
        <taxon>Fusobacteriota</taxon>
        <taxon>Fusobacteriia</taxon>
        <taxon>Fusobacteriales</taxon>
        <taxon>Fusobacteriaceae</taxon>
        <taxon>Fusobacterium</taxon>
    </lineage>
</organism>
<dbReference type="AlphaFoldDB" id="A0AB73C5A3"/>
<proteinExistence type="predicted"/>
<dbReference type="Proteomes" id="UP000027058">
    <property type="component" value="Unassembled WGS sequence"/>
</dbReference>
<dbReference type="Gene3D" id="3.90.600.10">
    <property type="entry name" value="Phosphoribosylglycinamide synthetase, C-terminal domain"/>
    <property type="match status" value="1"/>
</dbReference>
<protein>
    <submittedName>
        <fullName evidence="1">Uncharacterized protein</fullName>
    </submittedName>
</protein>
<dbReference type="InterPro" id="IPR037123">
    <property type="entry name" value="PRibGlycinamide_synth_C_sf"/>
</dbReference>
<comment type="caution">
    <text evidence="1">The sequence shown here is derived from an EMBL/GenBank/DDBJ whole genome shotgun (WGS) entry which is preliminary data.</text>
</comment>
<evidence type="ECO:0000313" key="2">
    <source>
        <dbReference type="Proteomes" id="UP000027058"/>
    </source>
</evidence>
<dbReference type="EMBL" id="JAAH01000009">
    <property type="protein sequence ID" value="KDE73411.1"/>
    <property type="molecule type" value="Genomic_DNA"/>
</dbReference>
<dbReference type="GO" id="GO:0009113">
    <property type="term" value="P:purine nucleobase biosynthetic process"/>
    <property type="evidence" value="ECO:0007669"/>
    <property type="project" value="InterPro"/>
</dbReference>